<feature type="compositionally biased region" description="Basic and acidic residues" evidence="1">
    <location>
        <begin position="80"/>
        <end position="96"/>
    </location>
</feature>
<evidence type="ECO:0000313" key="3">
    <source>
        <dbReference type="EMBL" id="QBN18643.1"/>
    </source>
</evidence>
<feature type="region of interest" description="Disordered" evidence="1">
    <location>
        <begin position="25"/>
        <end position="45"/>
    </location>
</feature>
<feature type="region of interest" description="Disordered" evidence="1">
    <location>
        <begin position="73"/>
        <end position="96"/>
    </location>
</feature>
<dbReference type="Proteomes" id="UP000291124">
    <property type="component" value="Chromosome"/>
</dbReference>
<evidence type="ECO:0000256" key="2">
    <source>
        <dbReference type="SAM" id="SignalP"/>
    </source>
</evidence>
<dbReference type="EMBL" id="CP037933">
    <property type="protein sequence ID" value="QBN18643.1"/>
    <property type="molecule type" value="Genomic_DNA"/>
</dbReference>
<evidence type="ECO:0000256" key="1">
    <source>
        <dbReference type="SAM" id="MobiDB-lite"/>
    </source>
</evidence>
<keyword evidence="4" id="KW-1185">Reference proteome</keyword>
<accession>A0A4P6YE15</accession>
<gene>
    <name evidence="3" type="ORF">E1750_07405</name>
</gene>
<organism evidence="3 4">
    <name type="scientific">Flavobacterium nackdongense</name>
    <dbReference type="NCBI Taxonomy" id="2547394"/>
    <lineage>
        <taxon>Bacteria</taxon>
        <taxon>Pseudomonadati</taxon>
        <taxon>Bacteroidota</taxon>
        <taxon>Flavobacteriia</taxon>
        <taxon>Flavobacteriales</taxon>
        <taxon>Flavobacteriaceae</taxon>
        <taxon>Flavobacterium</taxon>
    </lineage>
</organism>
<evidence type="ECO:0000313" key="4">
    <source>
        <dbReference type="Proteomes" id="UP000291124"/>
    </source>
</evidence>
<reference evidence="4" key="1">
    <citation type="submission" date="2019-03" db="EMBL/GenBank/DDBJ databases">
        <title>Flavobacterium sp.</title>
        <authorList>
            <person name="Kim H."/>
        </authorList>
    </citation>
    <scope>NUCLEOTIDE SEQUENCE [LARGE SCALE GENOMIC DNA]</scope>
    <source>
        <strain evidence="4">GS13</strain>
    </source>
</reference>
<feature type="signal peptide" evidence="2">
    <location>
        <begin position="1"/>
        <end position="20"/>
    </location>
</feature>
<sequence length="136" mass="15205">MKNLFATLFAFCISFTAVQAQEKTADKAPQEKTMSKEEKEAAKAKKEADLQEAFKVAGLTAEEQQLVRKSAAARSAFSRKLKEDTSLSDEERKAKDREFVISENDNLKEKLGDEKFKAFKGAQKAQKAQKEAAQPK</sequence>
<proteinExistence type="predicted"/>
<dbReference type="AlphaFoldDB" id="A0A4P6YE15"/>
<feature type="chain" id="PRO_5020324464" description="DUF4890 domain-containing protein" evidence="2">
    <location>
        <begin position="21"/>
        <end position="136"/>
    </location>
</feature>
<keyword evidence="2" id="KW-0732">Signal</keyword>
<dbReference type="KEGG" id="fnk:E1750_07405"/>
<name>A0A4P6YE15_9FLAO</name>
<evidence type="ECO:0008006" key="5">
    <source>
        <dbReference type="Google" id="ProtNLM"/>
    </source>
</evidence>
<protein>
    <recommendedName>
        <fullName evidence="5">DUF4890 domain-containing protein</fullName>
    </recommendedName>
</protein>
<dbReference type="RefSeq" id="WP_133276165.1">
    <property type="nucleotide sequence ID" value="NZ_CP037933.1"/>
</dbReference>